<evidence type="ECO:0000313" key="9">
    <source>
        <dbReference type="Proteomes" id="UP001629113"/>
    </source>
</evidence>
<proteinExistence type="inferred from homology"/>
<feature type="transmembrane region" description="Helical" evidence="7">
    <location>
        <begin position="445"/>
        <end position="466"/>
    </location>
</feature>
<feature type="transmembrane region" description="Helical" evidence="7">
    <location>
        <begin position="503"/>
        <end position="530"/>
    </location>
</feature>
<keyword evidence="4 7" id="KW-0812">Transmembrane</keyword>
<keyword evidence="5 7" id="KW-1133">Transmembrane helix</keyword>
<dbReference type="PANTHER" id="PTHR43337">
    <property type="entry name" value="XANTHINE/URACIL PERMEASE C887.17-RELATED"/>
    <property type="match status" value="1"/>
</dbReference>
<dbReference type="PROSITE" id="PS51257">
    <property type="entry name" value="PROKAR_LIPOPROTEIN"/>
    <property type="match status" value="1"/>
</dbReference>
<dbReference type="PANTHER" id="PTHR43337:SF3">
    <property type="entry name" value="PURINE TRANSPORTER"/>
    <property type="match status" value="1"/>
</dbReference>
<evidence type="ECO:0000256" key="4">
    <source>
        <dbReference type="ARBA" id="ARBA00022692"/>
    </source>
</evidence>
<keyword evidence="6 7" id="KW-0472">Membrane</keyword>
<evidence type="ECO:0000256" key="7">
    <source>
        <dbReference type="SAM" id="Phobius"/>
    </source>
</evidence>
<evidence type="ECO:0000256" key="1">
    <source>
        <dbReference type="ARBA" id="ARBA00004141"/>
    </source>
</evidence>
<keyword evidence="3" id="KW-0813">Transport</keyword>
<evidence type="ECO:0000256" key="3">
    <source>
        <dbReference type="ARBA" id="ARBA00022448"/>
    </source>
</evidence>
<reference evidence="8 9" key="1">
    <citation type="submission" date="2024-06" db="EMBL/GenBank/DDBJ databases">
        <title>Complete genome of Phlyctema vagabunda strain 19-DSS-EL-015.</title>
        <authorList>
            <person name="Fiorenzani C."/>
        </authorList>
    </citation>
    <scope>NUCLEOTIDE SEQUENCE [LARGE SCALE GENOMIC DNA]</scope>
    <source>
        <strain evidence="8 9">19-DSS-EL-015</strain>
    </source>
</reference>
<dbReference type="Pfam" id="PF00860">
    <property type="entry name" value="Xan_ur_permease"/>
    <property type="match status" value="1"/>
</dbReference>
<keyword evidence="9" id="KW-1185">Reference proteome</keyword>
<evidence type="ECO:0000256" key="2">
    <source>
        <dbReference type="ARBA" id="ARBA00005697"/>
    </source>
</evidence>
<protein>
    <submittedName>
        <fullName evidence="8">Purine transporter</fullName>
    </submittedName>
</protein>
<dbReference type="InterPro" id="IPR006043">
    <property type="entry name" value="NCS2"/>
</dbReference>
<dbReference type="InterPro" id="IPR045018">
    <property type="entry name" value="Azg-like"/>
</dbReference>
<gene>
    <name evidence="8" type="ORF">PVAG01_04516</name>
</gene>
<comment type="subcellular location">
    <subcellularLocation>
        <location evidence="1">Membrane</location>
        <topology evidence="1">Multi-pass membrane protein</topology>
    </subcellularLocation>
</comment>
<comment type="similarity">
    <text evidence="2">Belongs to the nucleobase:cation symporter-2 (NCS2) (TC 2.A.40) family. Azg-like subfamily.</text>
</comment>
<feature type="transmembrane region" description="Helical" evidence="7">
    <location>
        <begin position="409"/>
        <end position="433"/>
    </location>
</feature>
<feature type="transmembrane region" description="Helical" evidence="7">
    <location>
        <begin position="286"/>
        <end position="319"/>
    </location>
</feature>
<organism evidence="8 9">
    <name type="scientific">Phlyctema vagabunda</name>
    <dbReference type="NCBI Taxonomy" id="108571"/>
    <lineage>
        <taxon>Eukaryota</taxon>
        <taxon>Fungi</taxon>
        <taxon>Dikarya</taxon>
        <taxon>Ascomycota</taxon>
        <taxon>Pezizomycotina</taxon>
        <taxon>Leotiomycetes</taxon>
        <taxon>Helotiales</taxon>
        <taxon>Dermateaceae</taxon>
        <taxon>Phlyctema</taxon>
    </lineage>
</organism>
<feature type="transmembrane region" description="Helical" evidence="7">
    <location>
        <begin position="478"/>
        <end position="497"/>
    </location>
</feature>
<accession>A0ABR4PPJ9</accession>
<feature type="transmembrane region" description="Helical" evidence="7">
    <location>
        <begin position="140"/>
        <end position="168"/>
    </location>
</feature>
<comment type="caution">
    <text evidence="8">The sequence shown here is derived from an EMBL/GenBank/DDBJ whole genome shotgun (WGS) entry which is preliminary data.</text>
</comment>
<evidence type="ECO:0000256" key="6">
    <source>
        <dbReference type="ARBA" id="ARBA00023136"/>
    </source>
</evidence>
<sequence>MRMPCFFYCLFSSPSFHLSSLSFNLYHSFFASASCNIFPTVMVSLREYVNGIDQTISTSTFGRVFRLEGSGHEKERPNSKFLTEIRAGITTFFTMAYIIAVNSSVLTESGGTCVCKSTTDPRCVNDADYEQCLIGINRDLITATAAIAGIGSMAFGFFTNLPVALAPGMGLNAYFTYQVVGYHGTGPVSYQMALMAVFVEGFIFVFLSLIGMRQWLVKIIPASIKVASGVGIGLFLTETGLSYSAGIGAITGSAVTPTDLGGCQPQYRDSNGNCASHRMQNPTMWIGIMCGGILTAYLMAYRFKCAIIIGISVVSIMSWPRDTSFTYFPRDDIGDNRFEFFKKVVAFHPISNTLAVQEWDVAKAGSSFALALFTFLYIDIIDCTATLYSMARFSGVVDPETGDFPRSTIAYCVDALTISVGAIFGCSPVTAFIESGAGITEGGRTGLTAITTGVCFLISIFFAPIFASIPPWATGCTLVLVGCLMMRQVVMVNWAYIGDAIPAFVTIVCMPFTFSAAYGLIAGLMVYFMLNSLIALTRIVSRGKIQPPDADAAEYWSYKPHGGPAPWFVRMVQNRGRFWDHPIDDVFEVGSIDEGPLPREKEMVSVSMPDRARVMENRN</sequence>
<feature type="transmembrane region" description="Helical" evidence="7">
    <location>
        <begin position="188"/>
        <end position="210"/>
    </location>
</feature>
<dbReference type="EMBL" id="JBFCZG010000003">
    <property type="protein sequence ID" value="KAL3425235.1"/>
    <property type="molecule type" value="Genomic_DNA"/>
</dbReference>
<name>A0ABR4PPJ9_9HELO</name>
<dbReference type="Proteomes" id="UP001629113">
    <property type="component" value="Unassembled WGS sequence"/>
</dbReference>
<evidence type="ECO:0000313" key="8">
    <source>
        <dbReference type="EMBL" id="KAL3425235.1"/>
    </source>
</evidence>
<evidence type="ECO:0000256" key="5">
    <source>
        <dbReference type="ARBA" id="ARBA00022989"/>
    </source>
</evidence>